<dbReference type="SUPFAM" id="SSF48452">
    <property type="entry name" value="TPR-like"/>
    <property type="match status" value="1"/>
</dbReference>
<gene>
    <name evidence="3" type="ORF">RM553_08495</name>
</gene>
<evidence type="ECO:0000313" key="4">
    <source>
        <dbReference type="Proteomes" id="UP001262889"/>
    </source>
</evidence>
<dbReference type="Gene3D" id="1.25.40.10">
    <property type="entry name" value="Tetratricopeptide repeat domain"/>
    <property type="match status" value="1"/>
</dbReference>
<accession>A0ABU3C9I3</accession>
<proteinExistence type="predicted"/>
<dbReference type="RefSeq" id="WP_311534490.1">
    <property type="nucleotide sequence ID" value="NZ_JAVRHQ010000008.1"/>
</dbReference>
<name>A0ABU3C9I3_9FLAO</name>
<organism evidence="3 4">
    <name type="scientific">Autumnicola tepida</name>
    <dbReference type="NCBI Taxonomy" id="3075595"/>
    <lineage>
        <taxon>Bacteria</taxon>
        <taxon>Pseudomonadati</taxon>
        <taxon>Bacteroidota</taxon>
        <taxon>Flavobacteriia</taxon>
        <taxon>Flavobacteriales</taxon>
        <taxon>Flavobacteriaceae</taxon>
        <taxon>Autumnicola</taxon>
    </lineage>
</organism>
<feature type="region of interest" description="Disordered" evidence="1">
    <location>
        <begin position="1"/>
        <end position="27"/>
    </location>
</feature>
<evidence type="ECO:0000313" key="3">
    <source>
        <dbReference type="EMBL" id="MDT0642867.1"/>
    </source>
</evidence>
<feature type="compositionally biased region" description="Basic and acidic residues" evidence="1">
    <location>
        <begin position="12"/>
        <end position="23"/>
    </location>
</feature>
<dbReference type="EMBL" id="JAVRHQ010000008">
    <property type="protein sequence ID" value="MDT0642867.1"/>
    <property type="molecule type" value="Genomic_DNA"/>
</dbReference>
<dbReference type="Pfam" id="PF13174">
    <property type="entry name" value="TPR_6"/>
    <property type="match status" value="1"/>
</dbReference>
<evidence type="ECO:0000256" key="2">
    <source>
        <dbReference type="SAM" id="Phobius"/>
    </source>
</evidence>
<dbReference type="Proteomes" id="UP001262889">
    <property type="component" value="Unassembled WGS sequence"/>
</dbReference>
<comment type="caution">
    <text evidence="3">The sequence shown here is derived from an EMBL/GenBank/DDBJ whole genome shotgun (WGS) entry which is preliminary data.</text>
</comment>
<protein>
    <submittedName>
        <fullName evidence="3">Tetratricopeptide repeat protein</fullName>
    </submittedName>
</protein>
<reference evidence="3 4" key="1">
    <citation type="submission" date="2023-09" db="EMBL/GenBank/DDBJ databases">
        <authorList>
            <person name="Rey-Velasco X."/>
        </authorList>
    </citation>
    <scope>NUCLEOTIDE SEQUENCE [LARGE SCALE GENOMIC DNA]</scope>
    <source>
        <strain evidence="3 4">F363</strain>
    </source>
</reference>
<dbReference type="InterPro" id="IPR019734">
    <property type="entry name" value="TPR_rpt"/>
</dbReference>
<sequence length="256" mass="28160">MATYKKRGYKPSNKEEEQKHVEEESTTAEVFNSLDEGAGRTETWVAENQKYIYIIVGVAVIVALGYLAYENWIQEPKEAEAANEMAQAQDYFAGALNSTGAQSDSLYTMSLTGGEGKYGFVDIIENYGGTDAANIAKYHAGFASLRTGNYQDAIDYLEDYDADDEITSALAVGGIGDAFMQLDQPEEALDYYVQAANMRSNSFTTPKFLLKSAITALELGKADEAEEYLTKLKDEYPDTQEAESVAVYMGQAQAMK</sequence>
<dbReference type="InterPro" id="IPR011990">
    <property type="entry name" value="TPR-like_helical_dom_sf"/>
</dbReference>
<evidence type="ECO:0000256" key="1">
    <source>
        <dbReference type="SAM" id="MobiDB-lite"/>
    </source>
</evidence>
<keyword evidence="2" id="KW-1133">Transmembrane helix</keyword>
<keyword evidence="2" id="KW-0812">Transmembrane</keyword>
<feature type="transmembrane region" description="Helical" evidence="2">
    <location>
        <begin position="51"/>
        <end position="69"/>
    </location>
</feature>
<keyword evidence="2" id="KW-0472">Membrane</keyword>
<keyword evidence="4" id="KW-1185">Reference proteome</keyword>